<keyword evidence="1" id="KW-0812">Transmembrane</keyword>
<sequence length="129" mass="14734">MFKKTCQLVIGFLCGLLFIEWFPAADLISLTDVFAACIIKPFHFFASAIVFIFGFLTNADVISEGIIVFTKLPVERYINMTQLLFSCLFLVSFIALSYFGFWQTLVFFCFSILYGIISIDFKQLKTNKA</sequence>
<dbReference type="Proteomes" id="UP000481030">
    <property type="component" value="Unassembled WGS sequence"/>
</dbReference>
<feature type="transmembrane region" description="Helical" evidence="1">
    <location>
        <begin position="81"/>
        <end position="99"/>
    </location>
</feature>
<dbReference type="RefSeq" id="WP_151533087.1">
    <property type="nucleotide sequence ID" value="NZ_WBOS01000001.1"/>
</dbReference>
<keyword evidence="1" id="KW-1133">Transmembrane helix</keyword>
<gene>
    <name evidence="2" type="ORF">F7731_01940</name>
</gene>
<name>A0A6L3VBA1_9BACI</name>
<comment type="caution">
    <text evidence="2">The sequence shown here is derived from an EMBL/GenBank/DDBJ whole genome shotgun (WGS) entry which is preliminary data.</text>
</comment>
<dbReference type="AlphaFoldDB" id="A0A6L3VBA1"/>
<proteinExistence type="predicted"/>
<organism evidence="2 3">
    <name type="scientific">Cytobacillus depressus</name>
    <dbReference type="NCBI Taxonomy" id="1602942"/>
    <lineage>
        <taxon>Bacteria</taxon>
        <taxon>Bacillati</taxon>
        <taxon>Bacillota</taxon>
        <taxon>Bacilli</taxon>
        <taxon>Bacillales</taxon>
        <taxon>Bacillaceae</taxon>
        <taxon>Cytobacillus</taxon>
    </lineage>
</organism>
<reference evidence="2 3" key="1">
    <citation type="journal article" date="2016" name="Antonie Van Leeuwenhoek">
        <title>Bacillus depressus sp. nov., isolated from soil of a sunflower field.</title>
        <authorList>
            <person name="Wei X."/>
            <person name="Xin D."/>
            <person name="Xin Y."/>
            <person name="Zhang H."/>
            <person name="Wang T."/>
            <person name="Zhang J."/>
        </authorList>
    </citation>
    <scope>NUCLEOTIDE SEQUENCE [LARGE SCALE GENOMIC DNA]</scope>
    <source>
        <strain evidence="2 3">BZ1</strain>
    </source>
</reference>
<protein>
    <submittedName>
        <fullName evidence="2">Uncharacterized protein</fullName>
    </submittedName>
</protein>
<feature type="transmembrane region" description="Helical" evidence="1">
    <location>
        <begin position="45"/>
        <end position="69"/>
    </location>
</feature>
<evidence type="ECO:0000256" key="1">
    <source>
        <dbReference type="SAM" id="Phobius"/>
    </source>
</evidence>
<keyword evidence="3" id="KW-1185">Reference proteome</keyword>
<dbReference type="EMBL" id="WBOS01000001">
    <property type="protein sequence ID" value="KAB2338349.1"/>
    <property type="molecule type" value="Genomic_DNA"/>
</dbReference>
<evidence type="ECO:0000313" key="3">
    <source>
        <dbReference type="Proteomes" id="UP000481030"/>
    </source>
</evidence>
<evidence type="ECO:0000313" key="2">
    <source>
        <dbReference type="EMBL" id="KAB2338349.1"/>
    </source>
</evidence>
<keyword evidence="1" id="KW-0472">Membrane</keyword>
<accession>A0A6L3VBA1</accession>
<dbReference type="OrthoDB" id="2971634at2"/>
<feature type="transmembrane region" description="Helical" evidence="1">
    <location>
        <begin position="105"/>
        <end position="121"/>
    </location>
</feature>